<evidence type="ECO:0000313" key="1">
    <source>
        <dbReference type="EMBL" id="CAI4029712.1"/>
    </source>
</evidence>
<gene>
    <name evidence="1" type="ORF">DNFV4_00130</name>
</gene>
<keyword evidence="2" id="KW-1185">Reference proteome</keyword>
<name>A0AA86MVE3_9BACT</name>
<dbReference type="Pfam" id="PF06296">
    <property type="entry name" value="RelE"/>
    <property type="match status" value="1"/>
</dbReference>
<protein>
    <submittedName>
        <fullName evidence="1">Toxin HigB-2</fullName>
    </submittedName>
</protein>
<sequence>MRFVETPVFTAAVRRQLDDESYRALQLALLLRPTQGPIIQGGAGLRKLRWAAEGRGKRGGVRLIYYWEPASQTFYMLYLYAKNEQGDLTADQLKVLAKLVRREFS</sequence>
<dbReference type="KEGG" id="nti:DNFV4_00130"/>
<reference evidence="1" key="1">
    <citation type="submission" date="2022-10" db="EMBL/GenBank/DDBJ databases">
        <authorList>
            <person name="Koch H."/>
        </authorList>
    </citation>
    <scope>NUCLEOTIDE SEQUENCE</scope>
    <source>
        <strain evidence="1">DNF</strain>
    </source>
</reference>
<accession>A0AA86MVE3</accession>
<dbReference type="Proteomes" id="UP001179121">
    <property type="component" value="Chromosome"/>
</dbReference>
<dbReference type="AlphaFoldDB" id="A0AA86MVE3"/>
<dbReference type="InterPro" id="IPR009387">
    <property type="entry name" value="HigB-2"/>
</dbReference>
<dbReference type="EMBL" id="OX365700">
    <property type="protein sequence ID" value="CAI4029712.1"/>
    <property type="molecule type" value="Genomic_DNA"/>
</dbReference>
<dbReference type="PIRSF" id="PIRSF039032">
    <property type="entry name" value="HigB-2"/>
    <property type="match status" value="1"/>
</dbReference>
<evidence type="ECO:0000313" key="2">
    <source>
        <dbReference type="Proteomes" id="UP001179121"/>
    </source>
</evidence>
<organism evidence="1 2">
    <name type="scientific">Nitrospira tepida</name>
    <dbReference type="NCBI Taxonomy" id="2973512"/>
    <lineage>
        <taxon>Bacteria</taxon>
        <taxon>Pseudomonadati</taxon>
        <taxon>Nitrospirota</taxon>
        <taxon>Nitrospiria</taxon>
        <taxon>Nitrospirales</taxon>
        <taxon>Nitrospiraceae</taxon>
        <taxon>Nitrospira</taxon>
    </lineage>
</organism>
<proteinExistence type="predicted"/>